<accession>A0AC61S2L7</accession>
<name>A0AC61S2L7_9BACT</name>
<organism evidence="1 2">
    <name type="scientific">Muribaculum caecicola</name>
    <dbReference type="NCBI Taxonomy" id="3038144"/>
    <lineage>
        <taxon>Bacteria</taxon>
        <taxon>Pseudomonadati</taxon>
        <taxon>Bacteroidota</taxon>
        <taxon>Bacteroidia</taxon>
        <taxon>Bacteroidales</taxon>
        <taxon>Muribaculaceae</taxon>
        <taxon>Muribaculum</taxon>
    </lineage>
</organism>
<dbReference type="Proteomes" id="UP000305401">
    <property type="component" value="Unassembled WGS sequence"/>
</dbReference>
<dbReference type="EMBL" id="SSTG01000234">
    <property type="protein sequence ID" value="THG40333.1"/>
    <property type="molecule type" value="Genomic_DNA"/>
</dbReference>
<keyword evidence="2" id="KW-1185">Reference proteome</keyword>
<protein>
    <submittedName>
        <fullName evidence="1">Uncharacterized protein</fullName>
    </submittedName>
</protein>
<sequence length="231" mass="25766">MAENDQNAPKQETTELEALAAENKEIKNDVTRGQKYVMWGMIAVSVIAVLTVIYIFAIRNPAVKAANEAVAQADMTMTQGNDSLALAQYQQVAKEYGYDAGNNASLMAATLLYKKGEYQQAIDQLKNYSPAEAIVGAAAKSLEGDCYVNLKNYDQAVKCYDNAISVSDDNAYYTPLFMIKKATVLREQGKYADELKVLENIRENYSEYCNAYRFDVDKYIGRAKYQAENAK</sequence>
<reference evidence="1" key="1">
    <citation type="submission" date="2019-04" db="EMBL/GenBank/DDBJ databases">
        <title>Microbes associate with the intestines of laboratory mice.</title>
        <authorList>
            <person name="Navarre W."/>
            <person name="Wong E."/>
            <person name="Huang K.C."/>
            <person name="Tropini C."/>
            <person name="Ng K."/>
            <person name="Yu B."/>
        </authorList>
    </citation>
    <scope>NUCLEOTIDE SEQUENCE</scope>
    <source>
        <strain evidence="1">NM86_A22</strain>
    </source>
</reference>
<comment type="caution">
    <text evidence="1">The sequence shown here is derived from an EMBL/GenBank/DDBJ whole genome shotgun (WGS) entry which is preliminary data.</text>
</comment>
<proteinExistence type="predicted"/>
<gene>
    <name evidence="1" type="ORF">E5990_11000</name>
</gene>
<evidence type="ECO:0000313" key="2">
    <source>
        <dbReference type="Proteomes" id="UP000305401"/>
    </source>
</evidence>
<evidence type="ECO:0000313" key="1">
    <source>
        <dbReference type="EMBL" id="THG40333.1"/>
    </source>
</evidence>